<sequence>MRGRISKEEKLALERRKLLSRKIASVVCSLYDDEFENNLDSILCSIPFVNLRPDFLHEDFIVVRILADVRGPVTEDRLHAIEEELEKFYQSHRQNIDIETLYRLEMEAIQAIEDFNAEMMYLKRMSETEPFSSYMVEYKMIMASKSPLSKADKNVAMHFSSKLRELHSTGKRNRLIQLDDDGSPKDCPNPDW</sequence>
<keyword evidence="3" id="KW-1185">Reference proteome</keyword>
<evidence type="ECO:0000313" key="2">
    <source>
        <dbReference type="EMBL" id="GAA4339473.1"/>
    </source>
</evidence>
<comment type="caution">
    <text evidence="2">The sequence shown here is derived from an EMBL/GenBank/DDBJ whole genome shotgun (WGS) entry which is preliminary data.</text>
</comment>
<dbReference type="RefSeq" id="WP_345257277.1">
    <property type="nucleotide sequence ID" value="NZ_BAABGY010000011.1"/>
</dbReference>
<name>A0ABP8HI09_9BACT</name>
<gene>
    <name evidence="2" type="ORF">GCM10023184_36610</name>
</gene>
<evidence type="ECO:0000313" key="3">
    <source>
        <dbReference type="Proteomes" id="UP001501725"/>
    </source>
</evidence>
<dbReference type="EMBL" id="BAABGY010000011">
    <property type="protein sequence ID" value="GAA4339473.1"/>
    <property type="molecule type" value="Genomic_DNA"/>
</dbReference>
<dbReference type="Proteomes" id="UP001501725">
    <property type="component" value="Unassembled WGS sequence"/>
</dbReference>
<organism evidence="2 3">
    <name type="scientific">Flaviaesturariibacter amylovorans</name>
    <dbReference type="NCBI Taxonomy" id="1084520"/>
    <lineage>
        <taxon>Bacteria</taxon>
        <taxon>Pseudomonadati</taxon>
        <taxon>Bacteroidota</taxon>
        <taxon>Chitinophagia</taxon>
        <taxon>Chitinophagales</taxon>
        <taxon>Chitinophagaceae</taxon>
        <taxon>Flaviaestuariibacter</taxon>
    </lineage>
</organism>
<feature type="region of interest" description="Disordered" evidence="1">
    <location>
        <begin position="170"/>
        <end position="192"/>
    </location>
</feature>
<evidence type="ECO:0000256" key="1">
    <source>
        <dbReference type="SAM" id="MobiDB-lite"/>
    </source>
</evidence>
<protein>
    <submittedName>
        <fullName evidence="2">Uncharacterized protein</fullName>
    </submittedName>
</protein>
<proteinExistence type="predicted"/>
<accession>A0ABP8HI09</accession>
<reference evidence="3" key="1">
    <citation type="journal article" date="2019" name="Int. J. Syst. Evol. Microbiol.">
        <title>The Global Catalogue of Microorganisms (GCM) 10K type strain sequencing project: providing services to taxonomists for standard genome sequencing and annotation.</title>
        <authorList>
            <consortium name="The Broad Institute Genomics Platform"/>
            <consortium name="The Broad Institute Genome Sequencing Center for Infectious Disease"/>
            <person name="Wu L."/>
            <person name="Ma J."/>
        </authorList>
    </citation>
    <scope>NUCLEOTIDE SEQUENCE [LARGE SCALE GENOMIC DNA]</scope>
    <source>
        <strain evidence="3">JCM 17919</strain>
    </source>
</reference>